<evidence type="ECO:0000256" key="8">
    <source>
        <dbReference type="ARBA" id="ARBA00023163"/>
    </source>
</evidence>
<evidence type="ECO:0000259" key="12">
    <source>
        <dbReference type="Pfam" id="PF00850"/>
    </source>
</evidence>
<dbReference type="OrthoDB" id="424012at2759"/>
<feature type="compositionally biased region" description="Polar residues" evidence="11">
    <location>
        <begin position="844"/>
        <end position="853"/>
    </location>
</feature>
<keyword evidence="15" id="KW-1185">Reference proteome</keyword>
<dbReference type="ESTHER" id="xylht-a0a165aju9">
    <property type="family name" value="Arb2_domain"/>
</dbReference>
<feature type="region of interest" description="Disordered" evidence="11">
    <location>
        <begin position="830"/>
        <end position="993"/>
    </location>
</feature>
<dbReference type="SUPFAM" id="SSF52768">
    <property type="entry name" value="Arginase/deacetylase"/>
    <property type="match status" value="1"/>
</dbReference>
<keyword evidence="7" id="KW-0805">Transcription regulation</keyword>
<dbReference type="EC" id="3.5.1.98" evidence="3"/>
<evidence type="ECO:0000256" key="9">
    <source>
        <dbReference type="ARBA" id="ARBA00023242"/>
    </source>
</evidence>
<feature type="region of interest" description="Disordered" evidence="11">
    <location>
        <begin position="1"/>
        <end position="22"/>
    </location>
</feature>
<comment type="subcellular location">
    <subcellularLocation>
        <location evidence="1">Nucleus</location>
    </subcellularLocation>
</comment>
<dbReference type="OMA" id="CFVSPAC"/>
<dbReference type="GO" id="GO:0040029">
    <property type="term" value="P:epigenetic regulation of gene expression"/>
    <property type="evidence" value="ECO:0007669"/>
    <property type="project" value="TreeGrafter"/>
</dbReference>
<dbReference type="Gene3D" id="3.40.800.20">
    <property type="entry name" value="Histone deacetylase domain"/>
    <property type="match status" value="1"/>
</dbReference>
<evidence type="ECO:0000256" key="1">
    <source>
        <dbReference type="ARBA" id="ARBA00004123"/>
    </source>
</evidence>
<evidence type="ECO:0000259" key="13">
    <source>
        <dbReference type="Pfam" id="PF09757"/>
    </source>
</evidence>
<evidence type="ECO:0000256" key="11">
    <source>
        <dbReference type="SAM" id="MobiDB-lite"/>
    </source>
</evidence>
<keyword evidence="8" id="KW-0804">Transcription</keyword>
<evidence type="ECO:0000313" key="15">
    <source>
        <dbReference type="Proteomes" id="UP000076632"/>
    </source>
</evidence>
<dbReference type="InterPro" id="IPR000286">
    <property type="entry name" value="HDACs"/>
</dbReference>
<feature type="compositionally biased region" description="Gly residues" evidence="11">
    <location>
        <begin position="892"/>
        <end position="908"/>
    </location>
</feature>
<dbReference type="GO" id="GO:0000118">
    <property type="term" value="C:histone deacetylase complex"/>
    <property type="evidence" value="ECO:0007669"/>
    <property type="project" value="TreeGrafter"/>
</dbReference>
<keyword evidence="5" id="KW-0378">Hydrolase</keyword>
<comment type="similarity">
    <text evidence="2">Belongs to the histone deacetylase family. HD type 2 subfamily.</text>
</comment>
<dbReference type="InterPro" id="IPR037138">
    <property type="entry name" value="His_deacetylse_dom_sf"/>
</dbReference>
<organism evidence="14 15">
    <name type="scientific">Xylona heveae (strain CBS 132557 / TC161)</name>
    <dbReference type="NCBI Taxonomy" id="1328760"/>
    <lineage>
        <taxon>Eukaryota</taxon>
        <taxon>Fungi</taxon>
        <taxon>Dikarya</taxon>
        <taxon>Ascomycota</taxon>
        <taxon>Pezizomycotina</taxon>
        <taxon>Xylonomycetes</taxon>
        <taxon>Xylonales</taxon>
        <taxon>Xylonaceae</taxon>
        <taxon>Xylona</taxon>
    </lineage>
</organism>
<evidence type="ECO:0000256" key="7">
    <source>
        <dbReference type="ARBA" id="ARBA00023015"/>
    </source>
</evidence>
<dbReference type="FunFam" id="3.40.800.20:FF:000005">
    <property type="entry name" value="histone deacetylase 6"/>
    <property type="match status" value="1"/>
</dbReference>
<reference evidence="14 15" key="1">
    <citation type="journal article" date="2016" name="Fungal Biol.">
        <title>The genome of Xylona heveae provides a window into fungal endophytism.</title>
        <authorList>
            <person name="Gazis R."/>
            <person name="Kuo A."/>
            <person name="Riley R."/>
            <person name="LaButti K."/>
            <person name="Lipzen A."/>
            <person name="Lin J."/>
            <person name="Amirebrahimi M."/>
            <person name="Hesse C.N."/>
            <person name="Spatafora J.W."/>
            <person name="Henrissat B."/>
            <person name="Hainaut M."/>
            <person name="Grigoriev I.V."/>
            <person name="Hibbett D.S."/>
        </authorList>
    </citation>
    <scope>NUCLEOTIDE SEQUENCE [LARGE SCALE GENOMIC DNA]</scope>
    <source>
        <strain evidence="14 15">TC161</strain>
    </source>
</reference>
<evidence type="ECO:0000313" key="14">
    <source>
        <dbReference type="EMBL" id="KZF20599.1"/>
    </source>
</evidence>
<dbReference type="Pfam" id="PF09757">
    <property type="entry name" value="Arb2-like"/>
    <property type="match status" value="1"/>
</dbReference>
<gene>
    <name evidence="14" type="ORF">L228DRAFT_269901</name>
</gene>
<dbReference type="InParanoid" id="A0A165AJU9"/>
<dbReference type="AlphaFoldDB" id="A0A165AJU9"/>
<name>A0A165AJU9_XYLHT</name>
<feature type="domain" description="Histone deacetylase" evidence="12">
    <location>
        <begin position="111"/>
        <end position="423"/>
    </location>
</feature>
<dbReference type="Pfam" id="PF00850">
    <property type="entry name" value="Hist_deacetyl"/>
    <property type="match status" value="1"/>
</dbReference>
<evidence type="ECO:0000256" key="6">
    <source>
        <dbReference type="ARBA" id="ARBA00022853"/>
    </source>
</evidence>
<keyword evidence="9" id="KW-0539">Nucleus</keyword>
<dbReference type="PRINTS" id="PR01270">
    <property type="entry name" value="HDASUPER"/>
</dbReference>
<dbReference type="STRING" id="1328760.A0A165AJU9"/>
<feature type="compositionally biased region" description="Low complexity" evidence="11">
    <location>
        <begin position="946"/>
        <end position="970"/>
    </location>
</feature>
<dbReference type="RefSeq" id="XP_018186154.1">
    <property type="nucleotide sequence ID" value="XM_018335335.1"/>
</dbReference>
<keyword evidence="6" id="KW-0156">Chromatin regulator</keyword>
<feature type="compositionally biased region" description="Low complexity" evidence="11">
    <location>
        <begin position="874"/>
        <end position="886"/>
    </location>
</feature>
<feature type="compositionally biased region" description="Polar residues" evidence="11">
    <location>
        <begin position="931"/>
        <end position="943"/>
    </location>
</feature>
<dbReference type="EMBL" id="KV407462">
    <property type="protein sequence ID" value="KZF20599.1"/>
    <property type="molecule type" value="Genomic_DNA"/>
</dbReference>
<evidence type="ECO:0000256" key="4">
    <source>
        <dbReference type="ARBA" id="ARBA00022491"/>
    </source>
</evidence>
<proteinExistence type="inferred from homology"/>
<dbReference type="Proteomes" id="UP000076632">
    <property type="component" value="Unassembled WGS sequence"/>
</dbReference>
<evidence type="ECO:0000256" key="10">
    <source>
        <dbReference type="ARBA" id="ARBA00048287"/>
    </source>
</evidence>
<dbReference type="FunCoup" id="A0A165AJU9">
    <property type="interactions" value="151"/>
</dbReference>
<dbReference type="GeneID" id="28900472"/>
<evidence type="ECO:0000256" key="3">
    <source>
        <dbReference type="ARBA" id="ARBA00012111"/>
    </source>
</evidence>
<accession>A0A165AJU9</accession>
<dbReference type="InterPro" id="IPR023696">
    <property type="entry name" value="Ureohydrolase_dom_sf"/>
</dbReference>
<evidence type="ECO:0000256" key="2">
    <source>
        <dbReference type="ARBA" id="ARBA00007738"/>
    </source>
</evidence>
<feature type="domain" description="Arb2-like" evidence="13">
    <location>
        <begin position="475"/>
        <end position="730"/>
    </location>
</feature>
<protein>
    <recommendedName>
        <fullName evidence="3">histone deacetylase</fullName>
        <ecNumber evidence="3">3.5.1.98</ecNumber>
    </recommendedName>
</protein>
<evidence type="ECO:0000256" key="5">
    <source>
        <dbReference type="ARBA" id="ARBA00022801"/>
    </source>
</evidence>
<dbReference type="InterPro" id="IPR023801">
    <property type="entry name" value="His_deacetylse_dom"/>
</dbReference>
<dbReference type="GO" id="GO:0141221">
    <property type="term" value="F:histone deacetylase activity, hydrolytic mechanism"/>
    <property type="evidence" value="ECO:0007669"/>
    <property type="project" value="UniProtKB-EC"/>
</dbReference>
<dbReference type="PANTHER" id="PTHR10625:SF5">
    <property type="entry name" value="HISTONE DEACETYLASE"/>
    <property type="match status" value="1"/>
</dbReference>
<sequence length="993" mass="107598">MSDHFTGMASEAQPDEPVTINPSVFTSGLNSDPVLAPSVLPNPESPTLFSRAEPSVKIEEMTAEAREIRRAAMTPVNWLPRPLPFASLPTGLCYDVRMRFHAEVKPVQEHHPEDPRRIVYIYNELCQAGLVQDPSAPCPPAGNLPLGGETLYRIPAREATPDEICLVHTQTHYAFVQSTKKLYDNDLVELANHHDSIYFNNLSFLSSTLAVGGAIETCRAVVNGTVKNAIAVIRPPGHHAEIDRTMGFCCFNNVSVAARVCQKEFGDKCRKILILDWDVHHGNGIQNTFYEDPNVLYISLHVYNDGRFYPHGPDGGARMCGEGPGIGKNVNIPWPSQGMGDGDYMYAFQNIVMPIGYEFDPDLVIIAAGFDAAAGDTLGGCFVTPPCYGHMTRMLMSLAKGKLAGGYNLNSISKSALAVTRTLLGEPPDRLDPPVACKAAIDTVHQVARMQSKHWRCMYTADIDIAAKHKLGGERMHDIIRAYQSRFLYDKYKMICLFILRDELSVSFQNQVVATPNYHAANPLLVIFHDPPEILGVPNPSTAKLELHNAWLTDMVKHYIDWAVKQGFGVIDVNIPKHLTGLDDDWEGYVEEDRARRFKATEQLAVYLWENYIEINDSTEIFFMGIGDAYQGLLHILTAREQSRDHVTGVVNVLSENPLRPVTSQTDDYAGLWYHKNSMVFVSGTHLVWSPDRRRPKKKFGNLIKSPQNGLNEMLHAHQQQIQKFILDRVIVAETVSDELAVEKDKTETSGNIAGAAEEVGMQALEPPKRGDIVMTTSQAELPIVGTDTSINPAPAFVASVAMSTSTNAPPIPSITTSQETMDLDEPASMFVPAATPPGRATSVPISASTKAKNNNNNNNNGSKRKRGASQDIPVSVTPSSSSTGGRLPRGSGNGGNGGKGNGNGNGNGKKKNNNNNNNGGIATRPRPKVTSKSPLSVSATPTPSVPAGLSAPAGPAASASSASVSRSPSTTPKISSLLNPAPGPASGPGRSE</sequence>
<dbReference type="InterPro" id="IPR019154">
    <property type="entry name" value="Arb2-like_domain"/>
</dbReference>
<keyword evidence="4" id="KW-0678">Repressor</keyword>
<comment type="catalytic activity">
    <reaction evidence="10">
        <text>N(6)-acetyl-L-lysyl-[histone] + H2O = L-lysyl-[histone] + acetate</text>
        <dbReference type="Rhea" id="RHEA:58196"/>
        <dbReference type="Rhea" id="RHEA-COMP:9845"/>
        <dbReference type="Rhea" id="RHEA-COMP:11338"/>
        <dbReference type="ChEBI" id="CHEBI:15377"/>
        <dbReference type="ChEBI" id="CHEBI:29969"/>
        <dbReference type="ChEBI" id="CHEBI:30089"/>
        <dbReference type="ChEBI" id="CHEBI:61930"/>
        <dbReference type="EC" id="3.5.1.98"/>
    </reaction>
</comment>
<dbReference type="PANTHER" id="PTHR10625">
    <property type="entry name" value="HISTONE DEACETYLASE HDAC1-RELATED"/>
    <property type="match status" value="1"/>
</dbReference>